<keyword evidence="7" id="KW-0732">Signal</keyword>
<keyword evidence="6" id="KW-0472">Membrane</keyword>
<evidence type="ECO:0000259" key="9">
    <source>
        <dbReference type="Pfam" id="PF25917"/>
    </source>
</evidence>
<feature type="chain" id="PRO_5045876272" evidence="7">
    <location>
        <begin position="35"/>
        <end position="395"/>
    </location>
</feature>
<dbReference type="Proteomes" id="UP000717752">
    <property type="component" value="Unassembled WGS sequence"/>
</dbReference>
<dbReference type="InterPro" id="IPR006143">
    <property type="entry name" value="RND_pump_MFP"/>
</dbReference>
<dbReference type="Pfam" id="PF25944">
    <property type="entry name" value="Beta-barrel_RND"/>
    <property type="match status" value="1"/>
</dbReference>
<comment type="similarity">
    <text evidence="2">Belongs to the membrane fusion protein (MFP) (TC 8.A.1) family.</text>
</comment>
<dbReference type="InterPro" id="IPR058626">
    <property type="entry name" value="MdtA-like_b-barrel"/>
</dbReference>
<organism evidence="12 13">
    <name type="scientific">Rhizobium mesosinicum</name>
    <dbReference type="NCBI Taxonomy" id="335017"/>
    <lineage>
        <taxon>Bacteria</taxon>
        <taxon>Pseudomonadati</taxon>
        <taxon>Pseudomonadota</taxon>
        <taxon>Alphaproteobacteria</taxon>
        <taxon>Hyphomicrobiales</taxon>
        <taxon>Rhizobiaceae</taxon>
        <taxon>Rhizobium/Agrobacterium group</taxon>
        <taxon>Rhizobium</taxon>
    </lineage>
</organism>
<proteinExistence type="inferred from homology"/>
<reference evidence="12 13" key="1">
    <citation type="journal article" date="2021" name="MBio">
        <title>Poor Competitiveness of Bradyrhizobium in Pigeon Pea Root Colonization in Indian Soils.</title>
        <authorList>
            <person name="Chalasani D."/>
            <person name="Basu A."/>
            <person name="Pullabhotla S.V.S.R.N."/>
            <person name="Jorrin B."/>
            <person name="Neal A.L."/>
            <person name="Poole P.S."/>
            <person name="Podile A.R."/>
            <person name="Tkacz A."/>
        </authorList>
    </citation>
    <scope>NUCLEOTIDE SEQUENCE [LARGE SCALE GENOMIC DNA]</scope>
    <source>
        <strain evidence="12 13">HU56</strain>
    </source>
</reference>
<dbReference type="NCBIfam" id="TIGR01730">
    <property type="entry name" value="RND_mfp"/>
    <property type="match status" value="1"/>
</dbReference>
<evidence type="ECO:0000259" key="8">
    <source>
        <dbReference type="Pfam" id="PF25876"/>
    </source>
</evidence>
<gene>
    <name evidence="12" type="ORF">JNB85_03740</name>
</gene>
<evidence type="ECO:0000259" key="11">
    <source>
        <dbReference type="Pfam" id="PF25967"/>
    </source>
</evidence>
<dbReference type="Gene3D" id="1.10.287.470">
    <property type="entry name" value="Helix hairpin bin"/>
    <property type="match status" value="1"/>
</dbReference>
<dbReference type="PANTHER" id="PTHR30469">
    <property type="entry name" value="MULTIDRUG RESISTANCE PROTEIN MDTA"/>
    <property type="match status" value="1"/>
</dbReference>
<evidence type="ECO:0000256" key="4">
    <source>
        <dbReference type="ARBA" id="ARBA00022475"/>
    </source>
</evidence>
<dbReference type="Gene3D" id="2.40.420.20">
    <property type="match status" value="1"/>
</dbReference>
<keyword evidence="13" id="KW-1185">Reference proteome</keyword>
<dbReference type="Pfam" id="PF25967">
    <property type="entry name" value="RND-MFP_C"/>
    <property type="match status" value="1"/>
</dbReference>
<evidence type="ECO:0000256" key="5">
    <source>
        <dbReference type="ARBA" id="ARBA00022519"/>
    </source>
</evidence>
<feature type="domain" description="Multidrug resistance protein MdtA-like barrel-sandwich hybrid" evidence="9">
    <location>
        <begin position="81"/>
        <end position="223"/>
    </location>
</feature>
<evidence type="ECO:0000256" key="3">
    <source>
        <dbReference type="ARBA" id="ARBA00022448"/>
    </source>
</evidence>
<dbReference type="SUPFAM" id="SSF111369">
    <property type="entry name" value="HlyD-like secretion proteins"/>
    <property type="match status" value="1"/>
</dbReference>
<dbReference type="InterPro" id="IPR058627">
    <property type="entry name" value="MdtA-like_C"/>
</dbReference>
<dbReference type="InterPro" id="IPR058624">
    <property type="entry name" value="MdtA-like_HH"/>
</dbReference>
<dbReference type="RefSeq" id="WP_220333031.1">
    <property type="nucleotide sequence ID" value="NZ_JAEUAK010000001.1"/>
</dbReference>
<evidence type="ECO:0000259" key="10">
    <source>
        <dbReference type="Pfam" id="PF25944"/>
    </source>
</evidence>
<name>A0ABS7GPF0_9HYPH</name>
<feature type="domain" description="Multidrug resistance protein MdtA-like alpha-helical hairpin" evidence="8">
    <location>
        <begin position="121"/>
        <end position="190"/>
    </location>
</feature>
<comment type="subcellular location">
    <subcellularLocation>
        <location evidence="1">Cell membrane</location>
    </subcellularLocation>
</comment>
<evidence type="ECO:0000256" key="7">
    <source>
        <dbReference type="SAM" id="SignalP"/>
    </source>
</evidence>
<dbReference type="InterPro" id="IPR058625">
    <property type="entry name" value="MdtA-like_BSH"/>
</dbReference>
<feature type="signal peptide" evidence="7">
    <location>
        <begin position="1"/>
        <end position="34"/>
    </location>
</feature>
<dbReference type="Gene3D" id="2.40.50.100">
    <property type="match status" value="1"/>
</dbReference>
<evidence type="ECO:0000313" key="13">
    <source>
        <dbReference type="Proteomes" id="UP000717752"/>
    </source>
</evidence>
<dbReference type="Gene3D" id="2.40.30.170">
    <property type="match status" value="1"/>
</dbReference>
<accession>A0ABS7GPF0</accession>
<evidence type="ECO:0000256" key="2">
    <source>
        <dbReference type="ARBA" id="ARBA00009477"/>
    </source>
</evidence>
<comment type="caution">
    <text evidence="12">The sequence shown here is derived from an EMBL/GenBank/DDBJ whole genome shotgun (WGS) entry which is preliminary data.</text>
</comment>
<feature type="domain" description="Multidrug resistance protein MdtA-like C-terminal permuted SH3" evidence="11">
    <location>
        <begin position="314"/>
        <end position="371"/>
    </location>
</feature>
<sequence length="395" mass="42008">MTSIRTVIEPRRRRKPTILAAAAILTIASGSAAAFWLAGTEPTIAASQPGTPAVPVDVATPAITDVPVYLDGLGTVQANYTVNITTRVDGELQSVMFEEGQAVKKGDLLAVIDPRPFQAAVDQAAAKIKQDEADLANAQYLLAKDQRLSQQQIVTQETLEEQQAQVASAAAQLAQDQAAKEDADVSLSYTQIRSPIDGRAGIRRIDGGNEVHTTDTTPIVTITQTQPITVVSTLREDDLDAVRAALKAGPVEVTAMSMDRSRELALGTLSLIDNIIDQASGTIRIKSTFENRDDALWPGQFVMLRVKQQTLRKAVTIPSAALERGEDGFFVYIIDAAGAAAVRKVTPGPIENGRAVIEKGLSGSEQVVTSGQYRLDVGTPVSIQQAAASQAVSKE</sequence>
<keyword evidence="4" id="KW-1003">Cell membrane</keyword>
<protein>
    <submittedName>
        <fullName evidence="12">Efflux RND transporter periplasmic adaptor subunit</fullName>
    </submittedName>
</protein>
<dbReference type="PANTHER" id="PTHR30469:SF36">
    <property type="entry name" value="BLL3903 PROTEIN"/>
    <property type="match status" value="1"/>
</dbReference>
<dbReference type="EMBL" id="JAEUAK010000001">
    <property type="protein sequence ID" value="MBW9051526.1"/>
    <property type="molecule type" value="Genomic_DNA"/>
</dbReference>
<keyword evidence="3" id="KW-0813">Transport</keyword>
<dbReference type="Pfam" id="PF25917">
    <property type="entry name" value="BSH_RND"/>
    <property type="match status" value="1"/>
</dbReference>
<evidence type="ECO:0000313" key="12">
    <source>
        <dbReference type="EMBL" id="MBW9051526.1"/>
    </source>
</evidence>
<evidence type="ECO:0000256" key="1">
    <source>
        <dbReference type="ARBA" id="ARBA00004236"/>
    </source>
</evidence>
<evidence type="ECO:0000256" key="6">
    <source>
        <dbReference type="ARBA" id="ARBA00023136"/>
    </source>
</evidence>
<feature type="domain" description="Multidrug resistance protein MdtA-like beta-barrel" evidence="10">
    <location>
        <begin position="227"/>
        <end position="309"/>
    </location>
</feature>
<keyword evidence="5" id="KW-0997">Cell inner membrane</keyword>
<dbReference type="Pfam" id="PF25876">
    <property type="entry name" value="HH_MFP_RND"/>
    <property type="match status" value="1"/>
</dbReference>